<gene>
    <name evidence="3" type="ORF">FVF61_02805</name>
</gene>
<protein>
    <submittedName>
        <fullName evidence="3">Metallophosphoesterase</fullName>
    </submittedName>
</protein>
<dbReference type="Gene3D" id="3.60.21.10">
    <property type="match status" value="1"/>
</dbReference>
<keyword evidence="1" id="KW-0472">Membrane</keyword>
<dbReference type="Pfam" id="PF00149">
    <property type="entry name" value="Metallophos"/>
    <property type="match status" value="1"/>
</dbReference>
<feature type="transmembrane region" description="Helical" evidence="1">
    <location>
        <begin position="6"/>
        <end position="27"/>
    </location>
</feature>
<accession>A0A5D0GN14</accession>
<organism evidence="3 4">
    <name type="scientific">Formosa maritima</name>
    <dbReference type="NCBI Taxonomy" id="2592046"/>
    <lineage>
        <taxon>Bacteria</taxon>
        <taxon>Pseudomonadati</taxon>
        <taxon>Bacteroidota</taxon>
        <taxon>Flavobacteriia</taxon>
        <taxon>Flavobacteriales</taxon>
        <taxon>Flavobacteriaceae</taxon>
        <taxon>Formosa</taxon>
    </lineage>
</organism>
<dbReference type="PANTHER" id="PTHR46546:SF4">
    <property type="entry name" value="SHEWANELLA-LIKE PROTEIN PHOSPHATASE 1"/>
    <property type="match status" value="1"/>
</dbReference>
<name>A0A5D0GN14_9FLAO</name>
<comment type="caution">
    <text evidence="3">The sequence shown here is derived from an EMBL/GenBank/DDBJ whole genome shotgun (WGS) entry which is preliminary data.</text>
</comment>
<evidence type="ECO:0000259" key="2">
    <source>
        <dbReference type="Pfam" id="PF00149"/>
    </source>
</evidence>
<dbReference type="Proteomes" id="UP000324550">
    <property type="component" value="Unassembled WGS sequence"/>
</dbReference>
<dbReference type="GO" id="GO:0016787">
    <property type="term" value="F:hydrolase activity"/>
    <property type="evidence" value="ECO:0007669"/>
    <property type="project" value="InterPro"/>
</dbReference>
<proteinExistence type="predicted"/>
<evidence type="ECO:0000313" key="3">
    <source>
        <dbReference type="EMBL" id="TYA59097.1"/>
    </source>
</evidence>
<dbReference type="AlphaFoldDB" id="A0A5D0GN14"/>
<dbReference type="SUPFAM" id="SSF56300">
    <property type="entry name" value="Metallo-dependent phosphatases"/>
    <property type="match status" value="1"/>
</dbReference>
<dbReference type="InterPro" id="IPR029052">
    <property type="entry name" value="Metallo-depent_PP-like"/>
</dbReference>
<evidence type="ECO:0000313" key="4">
    <source>
        <dbReference type="Proteomes" id="UP000324550"/>
    </source>
</evidence>
<keyword evidence="1" id="KW-1133">Transmembrane helix</keyword>
<dbReference type="InterPro" id="IPR004843">
    <property type="entry name" value="Calcineurin-like_PHP"/>
</dbReference>
<keyword evidence="1" id="KW-0812">Transmembrane</keyword>
<evidence type="ECO:0000256" key="1">
    <source>
        <dbReference type="SAM" id="Phobius"/>
    </source>
</evidence>
<keyword evidence="4" id="KW-1185">Reference proteome</keyword>
<dbReference type="PANTHER" id="PTHR46546">
    <property type="entry name" value="SHEWANELLA-LIKE PROTEIN PHOSPHATASE 1"/>
    <property type="match status" value="1"/>
</dbReference>
<feature type="domain" description="Calcineurin-like phosphoesterase" evidence="2">
    <location>
        <begin position="123"/>
        <end position="336"/>
    </location>
</feature>
<dbReference type="EMBL" id="VSFC01000012">
    <property type="protein sequence ID" value="TYA59097.1"/>
    <property type="molecule type" value="Genomic_DNA"/>
</dbReference>
<reference evidence="3 4" key="1">
    <citation type="submission" date="2019-08" db="EMBL/GenBank/DDBJ databases">
        <title>Formosa sediminis sp. nov., isolated from marine sediment.</title>
        <authorList>
            <person name="Cao W.R."/>
        </authorList>
    </citation>
    <scope>NUCLEOTIDE SEQUENCE [LARGE SCALE GENOMIC DNA]</scope>
    <source>
        <strain evidence="3 4">1494</strain>
    </source>
</reference>
<sequence length="393" mass="45190">MNSLLINLNVIKKIILKLVGIIFDLVFSQSIIMFRKLNIIFLILFFISFNSYSQVLNENDSIDNRIKADSIKINDGPYVFIKKDVLIEKSIIDGEVITKELPIDAYKTEFHPEEAIFEDVDNIVVLSDIHGQFDLAIEILKNNKVIDSNLNWTLGSGHLVIVGDIFDRGPKVTETLWFVYHLEQQALKSGGKVHFTLGNHEYMILRKDLRYLNSKYRVTSYLLKTNYTDLFNNQTVLGRWLRSKPTVLKINKDTYVHGGLSKAFLDLGYNIDSVNKLMRESIDVPKDQLKETPFYINYYGSSGPIWYRGYFNDNLPESEIKEILKEINSKHIIVGHCSNEEVVQLYNEKIFGVDSSIKNGVYGEVLLINGKKYIRGTMEGKEESFKKETVSSD</sequence>